<feature type="compositionally biased region" description="Polar residues" evidence="10">
    <location>
        <begin position="404"/>
        <end position="418"/>
    </location>
</feature>
<evidence type="ECO:0000256" key="8">
    <source>
        <dbReference type="ARBA" id="ARBA00023242"/>
    </source>
</evidence>
<dbReference type="Pfam" id="PF00929">
    <property type="entry name" value="RNase_T"/>
    <property type="match status" value="1"/>
</dbReference>
<dbReference type="OrthoDB" id="8191639at2759"/>
<dbReference type="PANTHER" id="PTHR12801:SF45">
    <property type="entry name" value="RNA EXONUCLEASE 4"/>
    <property type="match status" value="1"/>
</dbReference>
<evidence type="ECO:0000256" key="10">
    <source>
        <dbReference type="SAM" id="MobiDB-lite"/>
    </source>
</evidence>
<feature type="region of interest" description="Disordered" evidence="10">
    <location>
        <begin position="23"/>
        <end position="82"/>
    </location>
</feature>
<organism evidence="12 13">
    <name type="scientific">Scleroderma citrinum Foug A</name>
    <dbReference type="NCBI Taxonomy" id="1036808"/>
    <lineage>
        <taxon>Eukaryota</taxon>
        <taxon>Fungi</taxon>
        <taxon>Dikarya</taxon>
        <taxon>Basidiomycota</taxon>
        <taxon>Agaricomycotina</taxon>
        <taxon>Agaricomycetes</taxon>
        <taxon>Agaricomycetidae</taxon>
        <taxon>Boletales</taxon>
        <taxon>Sclerodermatineae</taxon>
        <taxon>Sclerodermataceae</taxon>
        <taxon>Scleroderma</taxon>
    </lineage>
</organism>
<feature type="compositionally biased region" description="Polar residues" evidence="10">
    <location>
        <begin position="24"/>
        <end position="36"/>
    </location>
</feature>
<evidence type="ECO:0000256" key="3">
    <source>
        <dbReference type="ARBA" id="ARBA00016937"/>
    </source>
</evidence>
<evidence type="ECO:0000256" key="2">
    <source>
        <dbReference type="ARBA" id="ARBA00010489"/>
    </source>
</evidence>
<dbReference type="InParanoid" id="A0A0C2ZS92"/>
<comment type="function">
    <text evidence="9">Exoribonuclease involved in ribosome biosynthesis. Involved in the processing of ITS1, the internal transcribed spacer localized between the 18S and 5.8S rRNAs.</text>
</comment>
<feature type="compositionally biased region" description="Polar residues" evidence="10">
    <location>
        <begin position="331"/>
        <end position="342"/>
    </location>
</feature>
<feature type="region of interest" description="Disordered" evidence="10">
    <location>
        <begin position="273"/>
        <end position="427"/>
    </location>
</feature>
<dbReference type="AlphaFoldDB" id="A0A0C2ZS92"/>
<keyword evidence="4" id="KW-0698">rRNA processing</keyword>
<evidence type="ECO:0000256" key="5">
    <source>
        <dbReference type="ARBA" id="ARBA00022722"/>
    </source>
</evidence>
<name>A0A0C2ZS92_9AGAM</name>
<evidence type="ECO:0000313" key="12">
    <source>
        <dbReference type="EMBL" id="KIM55452.1"/>
    </source>
</evidence>
<dbReference type="FunCoup" id="A0A0C2ZS92">
    <property type="interactions" value="597"/>
</dbReference>
<dbReference type="GO" id="GO:0006364">
    <property type="term" value="P:rRNA processing"/>
    <property type="evidence" value="ECO:0007669"/>
    <property type="project" value="UniProtKB-KW"/>
</dbReference>
<proteinExistence type="inferred from homology"/>
<dbReference type="Proteomes" id="UP000053989">
    <property type="component" value="Unassembled WGS sequence"/>
</dbReference>
<dbReference type="InterPro" id="IPR036397">
    <property type="entry name" value="RNaseH_sf"/>
</dbReference>
<keyword evidence="6" id="KW-0378">Hydrolase</keyword>
<evidence type="ECO:0000313" key="13">
    <source>
        <dbReference type="Proteomes" id="UP000053989"/>
    </source>
</evidence>
<dbReference type="GO" id="GO:0008408">
    <property type="term" value="F:3'-5' exonuclease activity"/>
    <property type="evidence" value="ECO:0007669"/>
    <property type="project" value="InterPro"/>
</dbReference>
<dbReference type="InterPro" id="IPR012337">
    <property type="entry name" value="RNaseH-like_sf"/>
</dbReference>
<dbReference type="EMBL" id="KN822135">
    <property type="protein sequence ID" value="KIM55452.1"/>
    <property type="molecule type" value="Genomic_DNA"/>
</dbReference>
<evidence type="ECO:0000256" key="6">
    <source>
        <dbReference type="ARBA" id="ARBA00022801"/>
    </source>
</evidence>
<dbReference type="InterPro" id="IPR013520">
    <property type="entry name" value="Ribonucl_H"/>
</dbReference>
<feature type="domain" description="Exonuclease" evidence="11">
    <location>
        <begin position="109"/>
        <end position="271"/>
    </location>
</feature>
<dbReference type="GO" id="GO:0000027">
    <property type="term" value="P:ribosomal large subunit assembly"/>
    <property type="evidence" value="ECO:0007669"/>
    <property type="project" value="TreeGrafter"/>
</dbReference>
<dbReference type="Gene3D" id="3.30.420.10">
    <property type="entry name" value="Ribonuclease H-like superfamily/Ribonuclease H"/>
    <property type="match status" value="1"/>
</dbReference>
<dbReference type="SUPFAM" id="SSF53098">
    <property type="entry name" value="Ribonuclease H-like"/>
    <property type="match status" value="1"/>
</dbReference>
<dbReference type="GO" id="GO:0005634">
    <property type="term" value="C:nucleus"/>
    <property type="evidence" value="ECO:0007669"/>
    <property type="project" value="UniProtKB-SubCell"/>
</dbReference>
<dbReference type="CDD" id="cd06144">
    <property type="entry name" value="REX4_like"/>
    <property type="match status" value="1"/>
</dbReference>
<dbReference type="HOGENOM" id="CLU_022453_6_0_1"/>
<reference evidence="12 13" key="1">
    <citation type="submission" date="2014-04" db="EMBL/GenBank/DDBJ databases">
        <authorList>
            <consortium name="DOE Joint Genome Institute"/>
            <person name="Kuo A."/>
            <person name="Kohler A."/>
            <person name="Nagy L.G."/>
            <person name="Floudas D."/>
            <person name="Copeland A."/>
            <person name="Barry K.W."/>
            <person name="Cichocki N."/>
            <person name="Veneault-Fourrey C."/>
            <person name="LaButti K."/>
            <person name="Lindquist E.A."/>
            <person name="Lipzen A."/>
            <person name="Lundell T."/>
            <person name="Morin E."/>
            <person name="Murat C."/>
            <person name="Sun H."/>
            <person name="Tunlid A."/>
            <person name="Henrissat B."/>
            <person name="Grigoriev I.V."/>
            <person name="Hibbett D.S."/>
            <person name="Martin F."/>
            <person name="Nordberg H.P."/>
            <person name="Cantor M.N."/>
            <person name="Hua S.X."/>
        </authorList>
    </citation>
    <scope>NUCLEOTIDE SEQUENCE [LARGE SCALE GENOMIC DNA]</scope>
    <source>
        <strain evidence="12 13">Foug A</strain>
    </source>
</reference>
<dbReference type="STRING" id="1036808.A0A0C2ZS92"/>
<sequence length="427" mass="46897">MSGESLVPLPSSNWLSLKKKVIQPSWSNSKHQSSQKYGKIDHEYPLSPPLGSKALDSHQETSETSTSRGNLESMDLDTPEVKNGESIADLRKMVLGMASYRPSDIVPGKYVALDCEMVGVGLEGSESSLARVSIVNFRGAIVLDTFVRQRERVVDYRTQWSGVRRADLGKEAISFDEIQKTVADLIKGRILVGHAVYNDLKVLLLSHPSLELRDTQSLAYKHKLVKSRRPALRFLVRQELGIAIQEGEHDSVTDARATMALFRLHKKQWESKFKLPPTPMKTKSKCNSTSTSLDTACSPKVASPAGSSKIHKRTRSGSLSGRSPQGPSPSLECSDTSFQASNLGLDGRRSKRPKTTDDRGRKHVSSGLSTVVRRAGGMKEVVGKSRKKPANTSKPKEEWWSTLGCRSSGSKGSDQTMYKAQDLGEGC</sequence>
<keyword evidence="5" id="KW-0540">Nuclease</keyword>
<dbReference type="FunFam" id="3.30.420.10:FF:000007">
    <property type="entry name" value="Interferon-stimulated exonuclease gene 20"/>
    <property type="match status" value="1"/>
</dbReference>
<evidence type="ECO:0000256" key="4">
    <source>
        <dbReference type="ARBA" id="ARBA00022552"/>
    </source>
</evidence>
<dbReference type="GO" id="GO:0003676">
    <property type="term" value="F:nucleic acid binding"/>
    <property type="evidence" value="ECO:0007669"/>
    <property type="project" value="InterPro"/>
</dbReference>
<dbReference type="SMART" id="SM00479">
    <property type="entry name" value="EXOIII"/>
    <property type="match status" value="1"/>
</dbReference>
<evidence type="ECO:0000256" key="1">
    <source>
        <dbReference type="ARBA" id="ARBA00004123"/>
    </source>
</evidence>
<accession>A0A0C2ZS92</accession>
<keyword evidence="7" id="KW-0269">Exonuclease</keyword>
<keyword evidence="8" id="KW-0539">Nucleus</keyword>
<protein>
    <recommendedName>
        <fullName evidence="3">RNA exonuclease 4</fullName>
    </recommendedName>
</protein>
<evidence type="ECO:0000256" key="9">
    <source>
        <dbReference type="ARBA" id="ARBA00025599"/>
    </source>
</evidence>
<feature type="compositionally biased region" description="Polar residues" evidence="10">
    <location>
        <begin position="316"/>
        <end position="325"/>
    </location>
</feature>
<reference evidence="13" key="2">
    <citation type="submission" date="2015-01" db="EMBL/GenBank/DDBJ databases">
        <title>Evolutionary Origins and Diversification of the Mycorrhizal Mutualists.</title>
        <authorList>
            <consortium name="DOE Joint Genome Institute"/>
            <consortium name="Mycorrhizal Genomics Consortium"/>
            <person name="Kohler A."/>
            <person name="Kuo A."/>
            <person name="Nagy L.G."/>
            <person name="Floudas D."/>
            <person name="Copeland A."/>
            <person name="Barry K.W."/>
            <person name="Cichocki N."/>
            <person name="Veneault-Fourrey C."/>
            <person name="LaButti K."/>
            <person name="Lindquist E.A."/>
            <person name="Lipzen A."/>
            <person name="Lundell T."/>
            <person name="Morin E."/>
            <person name="Murat C."/>
            <person name="Riley R."/>
            <person name="Ohm R."/>
            <person name="Sun H."/>
            <person name="Tunlid A."/>
            <person name="Henrissat B."/>
            <person name="Grigoriev I.V."/>
            <person name="Hibbett D.S."/>
            <person name="Martin F."/>
        </authorList>
    </citation>
    <scope>NUCLEOTIDE SEQUENCE [LARGE SCALE GENOMIC DNA]</scope>
    <source>
        <strain evidence="13">Foug A</strain>
    </source>
</reference>
<comment type="subcellular location">
    <subcellularLocation>
        <location evidence="1">Nucleus</location>
    </subcellularLocation>
</comment>
<dbReference type="InterPro" id="IPR047021">
    <property type="entry name" value="REXO1/3/4-like"/>
</dbReference>
<comment type="similarity">
    <text evidence="2">Belongs to the REXO4 family.</text>
</comment>
<evidence type="ECO:0000256" key="7">
    <source>
        <dbReference type="ARBA" id="ARBA00022839"/>
    </source>
</evidence>
<keyword evidence="13" id="KW-1185">Reference proteome</keyword>
<dbReference type="InterPro" id="IPR037431">
    <property type="entry name" value="REX4_DEDDh_dom"/>
</dbReference>
<gene>
    <name evidence="12" type="ORF">SCLCIDRAFT_1221140</name>
</gene>
<evidence type="ECO:0000259" key="11">
    <source>
        <dbReference type="SMART" id="SM00479"/>
    </source>
</evidence>
<dbReference type="PANTHER" id="PTHR12801">
    <property type="entry name" value="RNA EXONUCLEASE REXO1 / RECO3 FAMILY MEMBER-RELATED"/>
    <property type="match status" value="1"/>
</dbReference>